<dbReference type="InterPro" id="IPR044034">
    <property type="entry name" value="NAC-like_UBA"/>
</dbReference>
<feature type="compositionally biased region" description="Low complexity" evidence="6">
    <location>
        <begin position="13"/>
        <end position="26"/>
    </location>
</feature>
<evidence type="ECO:0000256" key="2">
    <source>
        <dbReference type="ARBA" id="ARBA00009882"/>
    </source>
</evidence>
<dbReference type="GO" id="GO:0005854">
    <property type="term" value="C:nascent polypeptide-associated complex"/>
    <property type="evidence" value="ECO:0007669"/>
    <property type="project" value="InterPro"/>
</dbReference>
<dbReference type="Pfam" id="PF01849">
    <property type="entry name" value="NAC"/>
    <property type="match status" value="1"/>
</dbReference>
<comment type="subcellular location">
    <subcellularLocation>
        <location evidence="1">Cytoplasm</location>
    </subcellularLocation>
</comment>
<reference evidence="8 9" key="1">
    <citation type="submission" date="2016-07" db="EMBL/GenBank/DDBJ databases">
        <title>Pervasive Adenine N6-methylation of Active Genes in Fungi.</title>
        <authorList>
            <consortium name="DOE Joint Genome Institute"/>
            <person name="Mondo S.J."/>
            <person name="Dannebaum R.O."/>
            <person name="Kuo R.C."/>
            <person name="Labutti K."/>
            <person name="Haridas S."/>
            <person name="Kuo A."/>
            <person name="Salamov A."/>
            <person name="Ahrendt S.R."/>
            <person name="Lipzen A."/>
            <person name="Sullivan W."/>
            <person name="Andreopoulos W.B."/>
            <person name="Clum A."/>
            <person name="Lindquist E."/>
            <person name="Daum C."/>
            <person name="Ramamoorthy G.K."/>
            <person name="Gryganskyi A."/>
            <person name="Culley D."/>
            <person name="Magnuson J.K."/>
            <person name="James T.Y."/>
            <person name="O'Malley M.A."/>
            <person name="Stajich J.E."/>
            <person name="Spatafora J.W."/>
            <person name="Visel A."/>
            <person name="Grigoriev I.V."/>
        </authorList>
    </citation>
    <scope>NUCLEOTIDE SEQUENCE [LARGE SCALE GENOMIC DNA]</scope>
    <source>
        <strain evidence="8 9">12-1054</strain>
    </source>
</reference>
<comment type="similarity">
    <text evidence="2">Belongs to the NAC-alpha family.</text>
</comment>
<evidence type="ECO:0000256" key="3">
    <source>
        <dbReference type="ARBA" id="ARBA00014437"/>
    </source>
</evidence>
<dbReference type="FunFam" id="2.20.70.30:FF:000002">
    <property type="entry name" value="Nascent polypeptide-associated complex (NAC), alpha subunit"/>
    <property type="match status" value="1"/>
</dbReference>
<keyword evidence="9" id="KW-1185">Reference proteome</keyword>
<evidence type="ECO:0000256" key="5">
    <source>
        <dbReference type="ARBA" id="ARBA00030300"/>
    </source>
</evidence>
<feature type="compositionally biased region" description="Low complexity" evidence="6">
    <location>
        <begin position="109"/>
        <end position="136"/>
    </location>
</feature>
<accession>A0A1Y2FW60</accession>
<keyword evidence="4" id="KW-0653">Protein transport</keyword>
<dbReference type="AlphaFoldDB" id="A0A1Y2FW60"/>
<sequence length="196" mass="21444">MSKIEEITEDEPVQQTTAAQVEAASSDSEHDEELAEDASSNSLQSRAEQKSRKLILKLGLKQVPSINRVVLRRPKNIMFVIAKPEVYKSPNSDTYIVFGEAKIEDMSQQAALQQQAQQQAQEQQAASAAGGQSSSEESGKKPQAPEEEDEDVDETGVEAKDIDLVIEQTQCSRGQAVKSLKKNKGDIVNAIMDITL</sequence>
<feature type="region of interest" description="Disordered" evidence="6">
    <location>
        <begin position="109"/>
        <end position="159"/>
    </location>
</feature>
<organism evidence="8 9">
    <name type="scientific">Protomyces lactucae-debilis</name>
    <dbReference type="NCBI Taxonomy" id="2754530"/>
    <lineage>
        <taxon>Eukaryota</taxon>
        <taxon>Fungi</taxon>
        <taxon>Dikarya</taxon>
        <taxon>Ascomycota</taxon>
        <taxon>Taphrinomycotina</taxon>
        <taxon>Taphrinomycetes</taxon>
        <taxon>Taphrinales</taxon>
        <taxon>Protomycetaceae</taxon>
        <taxon>Protomyces</taxon>
    </lineage>
</organism>
<dbReference type="CDD" id="cd14358">
    <property type="entry name" value="UBA_NAC_euk"/>
    <property type="match status" value="1"/>
</dbReference>
<evidence type="ECO:0000313" key="9">
    <source>
        <dbReference type="Proteomes" id="UP000193685"/>
    </source>
</evidence>
<feature type="compositionally biased region" description="Acidic residues" evidence="6">
    <location>
        <begin position="145"/>
        <end position="156"/>
    </location>
</feature>
<evidence type="ECO:0000256" key="1">
    <source>
        <dbReference type="ARBA" id="ARBA00004496"/>
    </source>
</evidence>
<dbReference type="PIRSF" id="PIRSF015901">
    <property type="entry name" value="NAC_alpha"/>
    <property type="match status" value="1"/>
</dbReference>
<proteinExistence type="inferred from homology"/>
<protein>
    <recommendedName>
        <fullName evidence="3">Nascent polypeptide-associated complex subunit alpha</fullName>
    </recommendedName>
    <alternativeName>
        <fullName evidence="5">Alpha-NAC</fullName>
    </alternativeName>
</protein>
<dbReference type="OrthoDB" id="3169036at2759"/>
<keyword evidence="4" id="KW-0813">Transport</keyword>
<comment type="caution">
    <text evidence="8">The sequence shown here is derived from an EMBL/GenBank/DDBJ whole genome shotgun (WGS) entry which is preliminary data.</text>
</comment>
<evidence type="ECO:0000313" key="8">
    <source>
        <dbReference type="EMBL" id="ORY86905.1"/>
    </source>
</evidence>
<dbReference type="EMBL" id="MCFI01000002">
    <property type="protein sequence ID" value="ORY86905.1"/>
    <property type="molecule type" value="Genomic_DNA"/>
</dbReference>
<feature type="domain" description="NAC-A/B" evidence="7">
    <location>
        <begin position="45"/>
        <end position="110"/>
    </location>
</feature>
<dbReference type="InterPro" id="IPR002715">
    <property type="entry name" value="Nas_poly-pep-assoc_cplx_dom"/>
</dbReference>
<dbReference type="InterPro" id="IPR016641">
    <property type="entry name" value="EGD2/NACA0like"/>
</dbReference>
<gene>
    <name evidence="8" type="ORF">BCR37DRAFT_376187</name>
</gene>
<feature type="region of interest" description="Disordered" evidence="6">
    <location>
        <begin position="1"/>
        <end position="48"/>
    </location>
</feature>
<dbReference type="GeneID" id="63785149"/>
<dbReference type="SMART" id="SM01407">
    <property type="entry name" value="NAC"/>
    <property type="match status" value="1"/>
</dbReference>
<evidence type="ECO:0000256" key="6">
    <source>
        <dbReference type="SAM" id="MobiDB-lite"/>
    </source>
</evidence>
<dbReference type="Pfam" id="PF19026">
    <property type="entry name" value="UBA_HYPK"/>
    <property type="match status" value="1"/>
</dbReference>
<dbReference type="InterPro" id="IPR038187">
    <property type="entry name" value="NAC_A/B_dom_sf"/>
</dbReference>
<dbReference type="Gene3D" id="1.10.8.10">
    <property type="entry name" value="DNA helicase RuvA subunit, C-terminal domain"/>
    <property type="match status" value="1"/>
</dbReference>
<evidence type="ECO:0000259" key="7">
    <source>
        <dbReference type="PROSITE" id="PS51151"/>
    </source>
</evidence>
<name>A0A1Y2FW60_PROLT</name>
<dbReference type="RefSeq" id="XP_040727761.1">
    <property type="nucleotide sequence ID" value="XM_040868550.1"/>
</dbReference>
<evidence type="ECO:0000256" key="4">
    <source>
        <dbReference type="ARBA" id="ARBA00022927"/>
    </source>
</evidence>
<dbReference type="PROSITE" id="PS51151">
    <property type="entry name" value="NAC_AB"/>
    <property type="match status" value="1"/>
</dbReference>
<dbReference type="OMA" id="SQKMIFA"/>
<dbReference type="CDD" id="cd22054">
    <property type="entry name" value="NAC_NACA"/>
    <property type="match status" value="1"/>
</dbReference>
<dbReference type="Gene3D" id="2.20.70.30">
    <property type="entry name" value="Nascent polypeptide-associated complex domain"/>
    <property type="match status" value="1"/>
</dbReference>
<dbReference type="STRING" id="56484.A0A1Y2FW60"/>
<dbReference type="GO" id="GO:0015031">
    <property type="term" value="P:protein transport"/>
    <property type="evidence" value="ECO:0007669"/>
    <property type="project" value="UniProtKB-KW"/>
</dbReference>
<dbReference type="Proteomes" id="UP000193685">
    <property type="component" value="Unassembled WGS sequence"/>
</dbReference>
<dbReference type="PANTHER" id="PTHR21713">
    <property type="entry name" value="NASCENT POLYPEPTIDE ASSOCIATED COMPLEX ALPHA SUBUNIT-RELATED"/>
    <property type="match status" value="1"/>
</dbReference>